<name>A0ABZ3H2E7_GEOAI</name>
<dbReference type="InterPro" id="IPR046595">
    <property type="entry name" value="DUF6653"/>
</dbReference>
<feature type="transmembrane region" description="Helical" evidence="1">
    <location>
        <begin position="49"/>
        <end position="70"/>
    </location>
</feature>
<evidence type="ECO:0000313" key="2">
    <source>
        <dbReference type="EMBL" id="XAT63138.1"/>
    </source>
</evidence>
<dbReference type="Proteomes" id="UP001492541">
    <property type="component" value="Chromosome"/>
</dbReference>
<dbReference type="RefSeq" id="WP_193808458.1">
    <property type="nucleotide sequence ID" value="NZ_CP087714.1"/>
</dbReference>
<evidence type="ECO:0000313" key="3">
    <source>
        <dbReference type="Proteomes" id="UP001492541"/>
    </source>
</evidence>
<reference evidence="2 3" key="1">
    <citation type="submission" date="2021-11" db="EMBL/GenBank/DDBJ databases">
        <title>Whole genome of Geoglobus acetivorans.</title>
        <authorList>
            <person name="Liu D."/>
        </authorList>
    </citation>
    <scope>NUCLEOTIDE SEQUENCE [LARGE SCALE GENOMIC DNA]</scope>
    <source>
        <strain evidence="2 3">SBH6</strain>
    </source>
</reference>
<keyword evidence="3" id="KW-1185">Reference proteome</keyword>
<accession>A0ABZ3H2E7</accession>
<gene>
    <name evidence="2" type="ORF">LPQ35_07700</name>
</gene>
<dbReference type="EMBL" id="CP087714">
    <property type="protein sequence ID" value="XAT63138.1"/>
    <property type="molecule type" value="Genomic_DNA"/>
</dbReference>
<sequence length="168" mass="19695">MAVEKKIARGFGLERPEDWMKHANPWSVITRFITLPLLVLAVWSRVWVGWYSLVFVVLVVVWSLINPTLFPKQTEISSWWSKCVIGEYLWANRDRYPVAEHHYGVIRIQTLLQAAGGVVLVAGMFLLDVWITIAGAVWIYLSKLWFLDRMVWIYEELKDCVTELERDR</sequence>
<dbReference type="GeneID" id="90449563"/>
<keyword evidence="1" id="KW-0472">Membrane</keyword>
<protein>
    <submittedName>
        <fullName evidence="2">Uncharacterized protein</fullName>
    </submittedName>
</protein>
<keyword evidence="1" id="KW-0812">Transmembrane</keyword>
<feature type="transmembrane region" description="Helical" evidence="1">
    <location>
        <begin position="117"/>
        <end position="141"/>
    </location>
</feature>
<organism evidence="2 3">
    <name type="scientific">Geoglobus acetivorans</name>
    <dbReference type="NCBI Taxonomy" id="565033"/>
    <lineage>
        <taxon>Archaea</taxon>
        <taxon>Methanobacteriati</taxon>
        <taxon>Methanobacteriota</taxon>
        <taxon>Archaeoglobi</taxon>
        <taxon>Archaeoglobales</taxon>
        <taxon>Archaeoglobaceae</taxon>
        <taxon>Geoglobus</taxon>
    </lineage>
</organism>
<dbReference type="Pfam" id="PF20358">
    <property type="entry name" value="DUF6653"/>
    <property type="match status" value="1"/>
</dbReference>
<proteinExistence type="predicted"/>
<keyword evidence="1" id="KW-1133">Transmembrane helix</keyword>
<evidence type="ECO:0000256" key="1">
    <source>
        <dbReference type="SAM" id="Phobius"/>
    </source>
</evidence>